<evidence type="ECO:0000313" key="1">
    <source>
        <dbReference type="EMBL" id="OGF99240.1"/>
    </source>
</evidence>
<proteinExistence type="predicted"/>
<dbReference type="InterPro" id="IPR014710">
    <property type="entry name" value="RmlC-like_jellyroll"/>
</dbReference>
<organism evidence="1 2">
    <name type="scientific">Candidatus Glassbacteria bacterium GWA2_58_10</name>
    <dbReference type="NCBI Taxonomy" id="1817865"/>
    <lineage>
        <taxon>Bacteria</taxon>
        <taxon>Candidatus Glassiibacteriota</taxon>
    </lineage>
</organism>
<sequence>MLKVTRIFTSPDGESHFDEEEIELFDKGEIGRLSKSVPARGVMFRENEATYNYDWHTAPQRQYVVLLDGEIEIEVSDGEKRRFRGGDILLVEDTTGKGHRSRTVDNRSRRSLFIVLDQAADQLGESP</sequence>
<protein>
    <recommendedName>
        <fullName evidence="3">Cupin 2 conserved barrel domain-containing protein</fullName>
    </recommendedName>
</protein>
<dbReference type="SUPFAM" id="SSF51182">
    <property type="entry name" value="RmlC-like cupins"/>
    <property type="match status" value="1"/>
</dbReference>
<gene>
    <name evidence="1" type="ORF">A2Z86_12315</name>
</gene>
<reference evidence="1 2" key="1">
    <citation type="journal article" date="2016" name="Nat. Commun.">
        <title>Thousands of microbial genomes shed light on interconnected biogeochemical processes in an aquifer system.</title>
        <authorList>
            <person name="Anantharaman K."/>
            <person name="Brown C.T."/>
            <person name="Hug L.A."/>
            <person name="Sharon I."/>
            <person name="Castelle C.J."/>
            <person name="Probst A.J."/>
            <person name="Thomas B.C."/>
            <person name="Singh A."/>
            <person name="Wilkins M.J."/>
            <person name="Karaoz U."/>
            <person name="Brodie E.L."/>
            <person name="Williams K.H."/>
            <person name="Hubbard S.S."/>
            <person name="Banfield J.F."/>
        </authorList>
    </citation>
    <scope>NUCLEOTIDE SEQUENCE [LARGE SCALE GENOMIC DNA]</scope>
</reference>
<dbReference type="Proteomes" id="UP000176992">
    <property type="component" value="Unassembled WGS sequence"/>
</dbReference>
<comment type="caution">
    <text evidence="1">The sequence shown here is derived from an EMBL/GenBank/DDBJ whole genome shotgun (WGS) entry which is preliminary data.</text>
</comment>
<dbReference type="AlphaFoldDB" id="A0A1F5YGE1"/>
<dbReference type="EMBL" id="MFIV01000034">
    <property type="protein sequence ID" value="OGF99240.1"/>
    <property type="molecule type" value="Genomic_DNA"/>
</dbReference>
<name>A0A1F5YGE1_9BACT</name>
<accession>A0A1F5YGE1</accession>
<evidence type="ECO:0008006" key="3">
    <source>
        <dbReference type="Google" id="ProtNLM"/>
    </source>
</evidence>
<dbReference type="Gene3D" id="2.60.120.10">
    <property type="entry name" value="Jelly Rolls"/>
    <property type="match status" value="1"/>
</dbReference>
<dbReference type="InterPro" id="IPR011051">
    <property type="entry name" value="RmlC_Cupin_sf"/>
</dbReference>
<evidence type="ECO:0000313" key="2">
    <source>
        <dbReference type="Proteomes" id="UP000176992"/>
    </source>
</evidence>